<dbReference type="Pfam" id="PF17751">
    <property type="entry name" value="SKICH"/>
    <property type="match status" value="1"/>
</dbReference>
<dbReference type="GeneTree" id="ENSGT00950000183025"/>
<dbReference type="PANTHER" id="PTHR31915:SF8">
    <property type="entry name" value="TAX1-BINDING PROTEIN 1"/>
    <property type="match status" value="1"/>
</dbReference>
<evidence type="ECO:0000313" key="4">
    <source>
        <dbReference type="Ensembl" id="ENSLLEP00000020069.1"/>
    </source>
</evidence>
<feature type="coiled-coil region" evidence="2">
    <location>
        <begin position="136"/>
        <end position="204"/>
    </location>
</feature>
<protein>
    <recommendedName>
        <fullName evidence="3">SKICH domain-containing protein</fullName>
    </recommendedName>
</protein>
<name>A0A8C5MWD8_9ANUR</name>
<sequence>MQASNLAHVIFQNVAKTYLPSTPLECHYTLTQYIQPHNKEHCSRLLYISLVSYDRKYVPESTCDCILTFQGYYVPNDDGEFYQFCYVTHKGEICGASTPFQFRTTSPVGELLTLEEKGHSDMLVVTTKAGLLELKIDKTMKEKEELAKTTAVLEKEIGQLRQQVEALEAELTRKREQEEFKKKYDEMSCRIIQLEEDIVRVTQKAIAKETELDSMKDKLRRDVKELYKVHLKNTEIENTKLFAELQTLKNTETSKENLISQELSDAVNIRDKTMADLHTARLETECVKKQLSDALAKLGIQEVQLPKFSVTPARTGQSKLDVDSTIVEQELRKEVEDLKSRQQMTSKHYKEKFKECQTLKKQVLKLTEQLKVNGICARSTFSGLFRRISFVSRHCCLGFSWCGRRLFFVLHGQFWVMCMHSNVPAAS</sequence>
<dbReference type="PANTHER" id="PTHR31915">
    <property type="entry name" value="SKICH DOMAIN-CONTAINING PROTEIN"/>
    <property type="match status" value="1"/>
</dbReference>
<proteinExistence type="predicted"/>
<dbReference type="InterPro" id="IPR051002">
    <property type="entry name" value="UBA_autophagy_assoc_protein"/>
</dbReference>
<keyword evidence="5" id="KW-1185">Reference proteome</keyword>
<keyword evidence="1 2" id="KW-0175">Coiled coil</keyword>
<evidence type="ECO:0000259" key="3">
    <source>
        <dbReference type="Pfam" id="PF17751"/>
    </source>
</evidence>
<dbReference type="OrthoDB" id="10015001at2759"/>
<dbReference type="Gene3D" id="2.60.40.2840">
    <property type="match status" value="1"/>
</dbReference>
<feature type="domain" description="SKICH" evidence="3">
    <location>
        <begin position="9"/>
        <end position="102"/>
    </location>
</feature>
<accession>A0A8C5MWD8</accession>
<dbReference type="Proteomes" id="UP000694569">
    <property type="component" value="Unplaced"/>
</dbReference>
<dbReference type="AlphaFoldDB" id="A0A8C5MWD8"/>
<organism evidence="4 5">
    <name type="scientific">Leptobrachium leishanense</name>
    <name type="common">Leishan spiny toad</name>
    <dbReference type="NCBI Taxonomy" id="445787"/>
    <lineage>
        <taxon>Eukaryota</taxon>
        <taxon>Metazoa</taxon>
        <taxon>Chordata</taxon>
        <taxon>Craniata</taxon>
        <taxon>Vertebrata</taxon>
        <taxon>Euteleostomi</taxon>
        <taxon>Amphibia</taxon>
        <taxon>Batrachia</taxon>
        <taxon>Anura</taxon>
        <taxon>Pelobatoidea</taxon>
        <taxon>Megophryidae</taxon>
        <taxon>Leptobrachium</taxon>
    </lineage>
</organism>
<evidence type="ECO:0000256" key="1">
    <source>
        <dbReference type="ARBA" id="ARBA00023054"/>
    </source>
</evidence>
<reference evidence="4" key="1">
    <citation type="submission" date="2025-08" db="UniProtKB">
        <authorList>
            <consortium name="Ensembl"/>
        </authorList>
    </citation>
    <scope>IDENTIFICATION</scope>
</reference>
<reference evidence="4" key="2">
    <citation type="submission" date="2025-09" db="UniProtKB">
        <authorList>
            <consortium name="Ensembl"/>
        </authorList>
    </citation>
    <scope>IDENTIFICATION</scope>
</reference>
<dbReference type="InterPro" id="IPR041611">
    <property type="entry name" value="SKICH"/>
</dbReference>
<dbReference type="Ensembl" id="ENSLLET00000020855.1">
    <property type="protein sequence ID" value="ENSLLEP00000020069.1"/>
    <property type="gene ID" value="ENSLLEG00000012662.1"/>
</dbReference>
<evidence type="ECO:0000256" key="2">
    <source>
        <dbReference type="SAM" id="Coils"/>
    </source>
</evidence>
<evidence type="ECO:0000313" key="5">
    <source>
        <dbReference type="Proteomes" id="UP000694569"/>
    </source>
</evidence>